<dbReference type="GO" id="GO:0006412">
    <property type="term" value="P:translation"/>
    <property type="evidence" value="ECO:0007669"/>
    <property type="project" value="InterPro"/>
</dbReference>
<keyword evidence="3 4" id="KW-0687">Ribonucleoprotein</keyword>
<dbReference type="PROSITE" id="PS00054">
    <property type="entry name" value="RIBOSOMAL_S11"/>
    <property type="match status" value="1"/>
</dbReference>
<evidence type="ECO:0000256" key="1">
    <source>
        <dbReference type="ARBA" id="ARBA00006194"/>
    </source>
</evidence>
<geneLocation type="mitochondrion" evidence="5"/>
<evidence type="ECO:0000313" key="5">
    <source>
        <dbReference type="EMBL" id="AVK39512.1"/>
    </source>
</evidence>
<dbReference type="SUPFAM" id="SSF53137">
    <property type="entry name" value="Translational machinery components"/>
    <property type="match status" value="1"/>
</dbReference>
<dbReference type="GO" id="GO:0003735">
    <property type="term" value="F:structural constituent of ribosome"/>
    <property type="evidence" value="ECO:0007669"/>
    <property type="project" value="InterPro"/>
</dbReference>
<dbReference type="GeneID" id="38089381"/>
<dbReference type="HAMAP" id="MF_01310">
    <property type="entry name" value="Ribosomal_uS11"/>
    <property type="match status" value="1"/>
</dbReference>
<dbReference type="InterPro" id="IPR036967">
    <property type="entry name" value="Ribosomal_uS11_sf"/>
</dbReference>
<evidence type="ECO:0000256" key="2">
    <source>
        <dbReference type="ARBA" id="ARBA00022980"/>
    </source>
</evidence>
<dbReference type="AlphaFoldDB" id="A0A343UXV5"/>
<reference evidence="5" key="2">
    <citation type="submission" date="2018-01" db="EMBL/GenBank/DDBJ databases">
        <authorList>
            <person name="Gaut B.S."/>
            <person name="Morton B.R."/>
            <person name="Clegg M.T."/>
            <person name="Duvall M.R."/>
        </authorList>
    </citation>
    <scope>NUCLEOTIDE SEQUENCE</scope>
    <source>
        <strain evidence="5">MOP2</strain>
    </source>
</reference>
<name>A0A343UXV5_9FLOR</name>
<dbReference type="PANTHER" id="PTHR11759">
    <property type="entry name" value="40S RIBOSOMAL PROTEIN S14/30S RIBOSOMAL PROTEIN S11"/>
    <property type="match status" value="1"/>
</dbReference>
<dbReference type="InterPro" id="IPR018102">
    <property type="entry name" value="Ribosomal_uS11_CS"/>
</dbReference>
<gene>
    <name evidence="5" type="primary">rps11</name>
</gene>
<dbReference type="EMBL" id="MG787095">
    <property type="protein sequence ID" value="AVK39512.1"/>
    <property type="molecule type" value="Genomic_DNA"/>
</dbReference>
<accession>A0A343UXV5</accession>
<dbReference type="Gene3D" id="3.30.420.80">
    <property type="entry name" value="Ribosomal protein S11"/>
    <property type="match status" value="1"/>
</dbReference>
<dbReference type="RefSeq" id="YP_009515547.1">
    <property type="nucleotide sequence ID" value="NC_039405.1"/>
</dbReference>
<protein>
    <submittedName>
        <fullName evidence="5">Ribosomal protein S11</fullName>
    </submittedName>
</protein>
<organism evidence="5">
    <name type="scientific">Kumanoa ambigua</name>
    <dbReference type="NCBI Taxonomy" id="644273"/>
    <lineage>
        <taxon>Eukaryota</taxon>
        <taxon>Rhodophyta</taxon>
        <taxon>Florideophyceae</taxon>
        <taxon>Nemaliophycidae</taxon>
        <taxon>Batrachospermales</taxon>
        <taxon>Batrachospermaceae</taxon>
        <taxon>Kumanoa</taxon>
    </lineage>
</organism>
<dbReference type="PIRSF" id="PIRSF002131">
    <property type="entry name" value="Ribosomal_S11"/>
    <property type="match status" value="1"/>
</dbReference>
<sequence length="119" mass="13665">MQLKIKKTAIVFILFTTNNVIYLLTDLKGNVLFNISVGSFKSLNLKKTTPSLICSSMIYLIRYICENNLLFLHIKIKGLSKSKRLIVKTLQQSNLKILSLQDLTSFPHNGCRKKSKRYI</sequence>
<dbReference type="InterPro" id="IPR001971">
    <property type="entry name" value="Ribosomal_uS11"/>
</dbReference>
<dbReference type="GO" id="GO:0005840">
    <property type="term" value="C:ribosome"/>
    <property type="evidence" value="ECO:0007669"/>
    <property type="project" value="UniProtKB-KW"/>
</dbReference>
<keyword evidence="5" id="KW-0496">Mitochondrion</keyword>
<proteinExistence type="inferred from homology"/>
<dbReference type="Pfam" id="PF00411">
    <property type="entry name" value="Ribosomal_S11"/>
    <property type="match status" value="1"/>
</dbReference>
<dbReference type="GO" id="GO:1990904">
    <property type="term" value="C:ribonucleoprotein complex"/>
    <property type="evidence" value="ECO:0007669"/>
    <property type="project" value="UniProtKB-KW"/>
</dbReference>
<keyword evidence="2 4" id="KW-0689">Ribosomal protein</keyword>
<evidence type="ECO:0000256" key="3">
    <source>
        <dbReference type="ARBA" id="ARBA00023274"/>
    </source>
</evidence>
<evidence type="ECO:0000256" key="4">
    <source>
        <dbReference type="RuleBase" id="RU003629"/>
    </source>
</evidence>
<reference evidence="5" key="1">
    <citation type="journal article" date="2018" name="Mitochondrial DNA Part B Resour">
        <title>Complete mitochondrial genomes of six species of the freshwater red algal order Batrachospermales (Rhodophyta).</title>
        <authorList>
            <person name="Paiano M.O."/>
            <person name="Del Cortona A."/>
            <person name="Costa J.F."/>
            <person name="Liu S.-L."/>
            <person name="Verbruggen H."/>
            <person name="De Clerck O."/>
            <person name="Necchi O."/>
        </authorList>
    </citation>
    <scope>NUCLEOTIDE SEQUENCE</scope>
    <source>
        <strain evidence="5">MOP2</strain>
    </source>
</reference>
<comment type="similarity">
    <text evidence="1 4">Belongs to the universal ribosomal protein uS11 family.</text>
</comment>